<dbReference type="InterPro" id="IPR003329">
    <property type="entry name" value="Cytidylyl_trans"/>
</dbReference>
<dbReference type="InterPro" id="IPR004528">
    <property type="entry name" value="KdsB"/>
</dbReference>
<comment type="pathway">
    <text evidence="5">Nucleotide-sugar biosynthesis; CMP-3-deoxy-D-manno-octulosonate biosynthesis; CMP-3-deoxy-D-manno-octulosonate from 3-deoxy-D-manno-octulosonate and CTP: step 1/1.</text>
</comment>
<evidence type="ECO:0000256" key="3">
    <source>
        <dbReference type="ARBA" id="ARBA00022695"/>
    </source>
</evidence>
<comment type="similarity">
    <text evidence="5">Belongs to the KdsB family.</text>
</comment>
<evidence type="ECO:0000313" key="6">
    <source>
        <dbReference type="EMBL" id="ACL46513.1"/>
    </source>
</evidence>
<comment type="catalytic activity">
    <reaction evidence="5">
        <text>3-deoxy-alpha-D-manno-oct-2-ulosonate + CTP = CMP-3-deoxy-beta-D-manno-octulosonate + diphosphate</text>
        <dbReference type="Rhea" id="RHEA:23448"/>
        <dbReference type="ChEBI" id="CHEBI:33019"/>
        <dbReference type="ChEBI" id="CHEBI:37563"/>
        <dbReference type="ChEBI" id="CHEBI:85986"/>
        <dbReference type="ChEBI" id="CHEBI:85987"/>
        <dbReference type="EC" id="2.7.7.38"/>
    </reaction>
</comment>
<accession>B8HXG8</accession>
<dbReference type="NCBIfam" id="TIGR00466">
    <property type="entry name" value="kdsB"/>
    <property type="match status" value="1"/>
</dbReference>
<dbReference type="Gene3D" id="3.90.550.10">
    <property type="entry name" value="Spore Coat Polysaccharide Biosynthesis Protein SpsA, Chain A"/>
    <property type="match status" value="1"/>
</dbReference>
<dbReference type="FunFam" id="3.90.550.10:FF:000011">
    <property type="entry name" value="3-deoxy-manno-octulosonate cytidylyltransferase"/>
    <property type="match status" value="1"/>
</dbReference>
<proteinExistence type="inferred from homology"/>
<dbReference type="eggNOG" id="COG1212">
    <property type="taxonomic scope" value="Bacteria"/>
</dbReference>
<dbReference type="HAMAP" id="MF_00057">
    <property type="entry name" value="KdsB"/>
    <property type="match status" value="1"/>
</dbReference>
<comment type="function">
    <text evidence="5">Activates KDO (a required 8-carbon sugar) for incorporation into bacterial lipopolysaccharide in Gram-negative bacteria.</text>
</comment>
<dbReference type="GO" id="GO:0005829">
    <property type="term" value="C:cytosol"/>
    <property type="evidence" value="ECO:0007669"/>
    <property type="project" value="TreeGrafter"/>
</dbReference>
<dbReference type="AlphaFoldDB" id="B8HXG8"/>
<dbReference type="KEGG" id="cyn:Cyan7425_4200"/>
<dbReference type="OrthoDB" id="9815559at2"/>
<dbReference type="GO" id="GO:0009103">
    <property type="term" value="P:lipopolysaccharide biosynthetic process"/>
    <property type="evidence" value="ECO:0007669"/>
    <property type="project" value="UniProtKB-UniRule"/>
</dbReference>
<dbReference type="HOGENOM" id="CLU_065038_0_1_3"/>
<keyword evidence="2 5" id="KW-0808">Transferase</keyword>
<dbReference type="Pfam" id="PF02348">
    <property type="entry name" value="CTP_transf_3"/>
    <property type="match status" value="1"/>
</dbReference>
<dbReference type="PANTHER" id="PTHR42866">
    <property type="entry name" value="3-DEOXY-MANNO-OCTULOSONATE CYTIDYLYLTRANSFERASE"/>
    <property type="match status" value="1"/>
</dbReference>
<evidence type="ECO:0000256" key="2">
    <source>
        <dbReference type="ARBA" id="ARBA00022679"/>
    </source>
</evidence>
<gene>
    <name evidence="5" type="primary">kdsB</name>
    <name evidence="6" type="ordered locus">Cyan7425_4200</name>
</gene>
<dbReference type="STRING" id="395961.Cyan7425_4200"/>
<keyword evidence="3 5" id="KW-0548">Nucleotidyltransferase</keyword>
<dbReference type="PANTHER" id="PTHR42866:SF2">
    <property type="entry name" value="3-DEOXY-MANNO-OCTULOSONATE CYTIDYLYLTRANSFERASE, MITOCHONDRIAL"/>
    <property type="match status" value="1"/>
</dbReference>
<keyword evidence="5" id="KW-0963">Cytoplasm</keyword>
<evidence type="ECO:0000256" key="1">
    <source>
        <dbReference type="ARBA" id="ARBA00004370"/>
    </source>
</evidence>
<dbReference type="GO" id="GO:0033468">
    <property type="term" value="P:CMP-keto-3-deoxy-D-manno-octulosonic acid biosynthetic process"/>
    <property type="evidence" value="ECO:0007669"/>
    <property type="project" value="UniProtKB-UniRule"/>
</dbReference>
<comment type="subcellular location">
    <subcellularLocation>
        <location evidence="5">Cytoplasm</location>
    </subcellularLocation>
    <subcellularLocation>
        <location evidence="1">Membrane</location>
    </subcellularLocation>
</comment>
<sequence length="249" mass="28019">MTHILAVIPARYQSQRFPGKPLVLLQERPMIQWVYAAACSCSVFDQVIVATEDERIAQVVQNFGGTVELTQDTHPSGTDRVAEVAERHPEAEIVVNVQGDQPFVTAAMLTELVRPYLSLSDNWPVMTTLACPLQTEADYTNPNVVKVICDQNQQALYFSRSPIPYYRNKISAPVFHHLGLYAFQRAFLQQYTQLQPTPLEQCEGLEQLRVLEHGHRIFVGQTPTPILEINTPEDHVAAQAYIRNGVLHG</sequence>
<dbReference type="EC" id="2.7.7.38" evidence="5"/>
<evidence type="ECO:0000256" key="5">
    <source>
        <dbReference type="HAMAP-Rule" id="MF_00057"/>
    </source>
</evidence>
<organism evidence="6">
    <name type="scientific">Cyanothece sp. (strain PCC 7425 / ATCC 29141)</name>
    <dbReference type="NCBI Taxonomy" id="395961"/>
    <lineage>
        <taxon>Bacteria</taxon>
        <taxon>Bacillati</taxon>
        <taxon>Cyanobacteriota</taxon>
        <taxon>Cyanophyceae</taxon>
        <taxon>Gomontiellales</taxon>
        <taxon>Cyanothecaceae</taxon>
        <taxon>Cyanothece</taxon>
    </lineage>
</organism>
<reference evidence="6" key="1">
    <citation type="submission" date="2009-01" db="EMBL/GenBank/DDBJ databases">
        <title>Complete sequence of chromosome Cyanothece sp. PCC 7425.</title>
        <authorList>
            <consortium name="US DOE Joint Genome Institute"/>
            <person name="Lucas S."/>
            <person name="Copeland A."/>
            <person name="Lapidus A."/>
            <person name="Glavina del Rio T."/>
            <person name="Dalin E."/>
            <person name="Tice H."/>
            <person name="Bruce D."/>
            <person name="Goodwin L."/>
            <person name="Pitluck S."/>
            <person name="Sims D."/>
            <person name="Meineke L."/>
            <person name="Brettin T."/>
            <person name="Detter J.C."/>
            <person name="Han C."/>
            <person name="Larimer F."/>
            <person name="Land M."/>
            <person name="Hauser L."/>
            <person name="Kyrpides N."/>
            <person name="Ovchinnikova G."/>
            <person name="Liberton M."/>
            <person name="Stoeckel J."/>
            <person name="Banerjee A."/>
            <person name="Singh A."/>
            <person name="Page L."/>
            <person name="Sato H."/>
            <person name="Zhao L."/>
            <person name="Sherman L."/>
            <person name="Pakrasi H."/>
            <person name="Richardson P."/>
        </authorList>
    </citation>
    <scope>NUCLEOTIDE SEQUENCE</scope>
    <source>
        <strain evidence="6">PCC 7425</strain>
    </source>
</reference>
<dbReference type="CDD" id="cd02517">
    <property type="entry name" value="CMP-KDO-Synthetase"/>
    <property type="match status" value="1"/>
</dbReference>
<dbReference type="GO" id="GO:0016020">
    <property type="term" value="C:membrane"/>
    <property type="evidence" value="ECO:0007669"/>
    <property type="project" value="UniProtKB-SubCell"/>
</dbReference>
<dbReference type="NCBIfam" id="NF003950">
    <property type="entry name" value="PRK05450.1-3"/>
    <property type="match status" value="1"/>
</dbReference>
<name>B8HXG8_CYAP4</name>
<dbReference type="UniPathway" id="UPA00358">
    <property type="reaction ID" value="UER00476"/>
</dbReference>
<protein>
    <recommendedName>
        <fullName evidence="5">3-deoxy-manno-octulosonate cytidylyltransferase</fullName>
        <ecNumber evidence="5">2.7.7.38</ecNumber>
    </recommendedName>
    <alternativeName>
        <fullName evidence="5">CMP-2-keto-3-deoxyoctulosonic acid synthase</fullName>
        <shortName evidence="5">CKS</shortName>
        <shortName evidence="5">CMP-KDO synthase</shortName>
    </alternativeName>
</protein>
<dbReference type="GO" id="GO:0008690">
    <property type="term" value="F:3-deoxy-manno-octulosonate cytidylyltransferase activity"/>
    <property type="evidence" value="ECO:0007669"/>
    <property type="project" value="UniProtKB-UniRule"/>
</dbReference>
<dbReference type="SUPFAM" id="SSF53448">
    <property type="entry name" value="Nucleotide-diphospho-sugar transferases"/>
    <property type="match status" value="1"/>
</dbReference>
<evidence type="ECO:0000256" key="4">
    <source>
        <dbReference type="ARBA" id="ARBA00022985"/>
    </source>
</evidence>
<dbReference type="NCBIfam" id="NF003952">
    <property type="entry name" value="PRK05450.1-5"/>
    <property type="match status" value="1"/>
</dbReference>
<dbReference type="EMBL" id="CP001344">
    <property type="protein sequence ID" value="ACL46513.1"/>
    <property type="molecule type" value="Genomic_DNA"/>
</dbReference>
<dbReference type="InterPro" id="IPR029044">
    <property type="entry name" value="Nucleotide-diphossugar_trans"/>
</dbReference>
<keyword evidence="4 5" id="KW-0448">Lipopolysaccharide biosynthesis</keyword>
<dbReference type="NCBIfam" id="NF009905">
    <property type="entry name" value="PRK13368.1"/>
    <property type="match status" value="1"/>
</dbReference>